<evidence type="ECO:0000256" key="2">
    <source>
        <dbReference type="ARBA" id="ARBA00022475"/>
    </source>
</evidence>
<accession>A0A8J3ZNW7</accession>
<name>A0A8J3ZNW7_9ACTN</name>
<comment type="subcellular location">
    <subcellularLocation>
        <location evidence="1">Cell membrane</location>
        <topology evidence="1">Multi-pass membrane protein</topology>
    </subcellularLocation>
</comment>
<feature type="transmembrane region" description="Helical" evidence="7">
    <location>
        <begin position="42"/>
        <end position="61"/>
    </location>
</feature>
<keyword evidence="10" id="KW-1185">Reference proteome</keyword>
<feature type="transmembrane region" description="Helical" evidence="7">
    <location>
        <begin position="198"/>
        <end position="220"/>
    </location>
</feature>
<evidence type="ECO:0000259" key="8">
    <source>
        <dbReference type="PROSITE" id="PS50850"/>
    </source>
</evidence>
<dbReference type="AlphaFoldDB" id="A0A8J3ZNW7"/>
<gene>
    <name evidence="9" type="ORF">Voc01_000400</name>
</gene>
<dbReference type="InterPro" id="IPR011701">
    <property type="entry name" value="MFS"/>
</dbReference>
<evidence type="ECO:0000256" key="4">
    <source>
        <dbReference type="ARBA" id="ARBA00022989"/>
    </source>
</evidence>
<proteinExistence type="predicted"/>
<protein>
    <submittedName>
        <fullName evidence="9">MFS transporter</fullName>
    </submittedName>
</protein>
<keyword evidence="5 7" id="KW-0472">Membrane</keyword>
<dbReference type="SUPFAM" id="SSF103473">
    <property type="entry name" value="MFS general substrate transporter"/>
    <property type="match status" value="1"/>
</dbReference>
<dbReference type="PROSITE" id="PS50850">
    <property type="entry name" value="MFS"/>
    <property type="match status" value="1"/>
</dbReference>
<dbReference type="PANTHER" id="PTHR43124">
    <property type="entry name" value="PURINE EFFLUX PUMP PBUE"/>
    <property type="match status" value="1"/>
</dbReference>
<dbReference type="InterPro" id="IPR050189">
    <property type="entry name" value="MFS_Efflux_Transporters"/>
</dbReference>
<organism evidence="9 10">
    <name type="scientific">Virgisporangium ochraceum</name>
    <dbReference type="NCBI Taxonomy" id="65505"/>
    <lineage>
        <taxon>Bacteria</taxon>
        <taxon>Bacillati</taxon>
        <taxon>Actinomycetota</taxon>
        <taxon>Actinomycetes</taxon>
        <taxon>Micromonosporales</taxon>
        <taxon>Micromonosporaceae</taxon>
        <taxon>Virgisporangium</taxon>
    </lineage>
</organism>
<dbReference type="GO" id="GO:0005886">
    <property type="term" value="C:plasma membrane"/>
    <property type="evidence" value="ECO:0007669"/>
    <property type="project" value="UniProtKB-SubCell"/>
</dbReference>
<reference evidence="9" key="1">
    <citation type="submission" date="2021-01" db="EMBL/GenBank/DDBJ databases">
        <title>Whole genome shotgun sequence of Virgisporangium ochraceum NBRC 16418.</title>
        <authorList>
            <person name="Komaki H."/>
            <person name="Tamura T."/>
        </authorList>
    </citation>
    <scope>NUCLEOTIDE SEQUENCE</scope>
    <source>
        <strain evidence="9">NBRC 16418</strain>
    </source>
</reference>
<evidence type="ECO:0000313" key="9">
    <source>
        <dbReference type="EMBL" id="GIJ65123.1"/>
    </source>
</evidence>
<feature type="transmembrane region" description="Helical" evidence="7">
    <location>
        <begin position="101"/>
        <end position="120"/>
    </location>
</feature>
<feature type="transmembrane region" description="Helical" evidence="7">
    <location>
        <begin position="158"/>
        <end position="177"/>
    </location>
</feature>
<keyword evidence="4 7" id="KW-1133">Transmembrane helix</keyword>
<dbReference type="GO" id="GO:0022857">
    <property type="term" value="F:transmembrane transporter activity"/>
    <property type="evidence" value="ECO:0007669"/>
    <property type="project" value="InterPro"/>
</dbReference>
<dbReference type="Proteomes" id="UP000635606">
    <property type="component" value="Unassembled WGS sequence"/>
</dbReference>
<evidence type="ECO:0000256" key="1">
    <source>
        <dbReference type="ARBA" id="ARBA00004651"/>
    </source>
</evidence>
<dbReference type="Gene3D" id="1.20.1250.20">
    <property type="entry name" value="MFS general substrate transporter like domains"/>
    <property type="match status" value="1"/>
</dbReference>
<feature type="region of interest" description="Disordered" evidence="6">
    <location>
        <begin position="380"/>
        <end position="413"/>
    </location>
</feature>
<feature type="transmembrane region" description="Helical" evidence="7">
    <location>
        <begin position="327"/>
        <end position="347"/>
    </location>
</feature>
<dbReference type="CDD" id="cd17324">
    <property type="entry name" value="MFS_NepI_like"/>
    <property type="match status" value="1"/>
</dbReference>
<feature type="transmembrane region" description="Helical" evidence="7">
    <location>
        <begin position="353"/>
        <end position="375"/>
    </location>
</feature>
<feature type="transmembrane region" description="Helical" evidence="7">
    <location>
        <begin position="73"/>
        <end position="95"/>
    </location>
</feature>
<keyword evidence="3 7" id="KW-0812">Transmembrane</keyword>
<dbReference type="InterPro" id="IPR020846">
    <property type="entry name" value="MFS_dom"/>
</dbReference>
<feature type="domain" description="Major facilitator superfamily (MFS) profile" evidence="8">
    <location>
        <begin position="2"/>
        <end position="378"/>
    </location>
</feature>
<feature type="transmembrane region" description="Helical" evidence="7">
    <location>
        <begin position="263"/>
        <end position="281"/>
    </location>
</feature>
<sequence length="413" mass="40871">MKLATLFLGMFVMGSTELLVVGVLDLIASDLKVSIPAAGTLVTVYALGLALGGPILTALTIRLDKRTILATTLVLFVAGTAVAVFTTSYAVFLVARTLTGALQGLFIAAAFAAATAVVPAERAGRAMAVVISGTAVSGAIGVPLGTLAGQTLGWRGSFLAAGAFAAVALVATLAVIPSVPGTGAGAASQVRYALAPRVLALLALTFLVFSSVYATLTYIVPFLHTVTGVSGGVVSVFLLAYGVATAVGSYGGGRFADTDAARTLVVGTVGVAVCLLVLYFVGTVAVLVAVLLLAIGGFAMGMAPSLQYRVTSLAGPGGALAQSLPASAANVGIAFGSFAGGVAVGAFSVRTAVVAGLVIAVVAVPVAWASGFLTAPHAEGDTDEQLAADRRPDRVPGGGRPVASAREGTHAGR</sequence>
<evidence type="ECO:0000256" key="5">
    <source>
        <dbReference type="ARBA" id="ARBA00023136"/>
    </source>
</evidence>
<dbReference type="PANTHER" id="PTHR43124:SF3">
    <property type="entry name" value="CHLORAMPHENICOL EFFLUX PUMP RV0191"/>
    <property type="match status" value="1"/>
</dbReference>
<keyword evidence="2" id="KW-1003">Cell membrane</keyword>
<dbReference type="InterPro" id="IPR036259">
    <property type="entry name" value="MFS_trans_sf"/>
</dbReference>
<feature type="transmembrane region" description="Helical" evidence="7">
    <location>
        <begin position="127"/>
        <end position="146"/>
    </location>
</feature>
<evidence type="ECO:0000313" key="10">
    <source>
        <dbReference type="Proteomes" id="UP000635606"/>
    </source>
</evidence>
<feature type="transmembrane region" description="Helical" evidence="7">
    <location>
        <begin position="232"/>
        <end position="251"/>
    </location>
</feature>
<comment type="caution">
    <text evidence="9">The sequence shown here is derived from an EMBL/GenBank/DDBJ whole genome shotgun (WGS) entry which is preliminary data.</text>
</comment>
<evidence type="ECO:0000256" key="3">
    <source>
        <dbReference type="ARBA" id="ARBA00022692"/>
    </source>
</evidence>
<dbReference type="RefSeq" id="WP_203925137.1">
    <property type="nucleotide sequence ID" value="NZ_BOPH01000001.1"/>
</dbReference>
<dbReference type="EMBL" id="BOPH01000001">
    <property type="protein sequence ID" value="GIJ65123.1"/>
    <property type="molecule type" value="Genomic_DNA"/>
</dbReference>
<evidence type="ECO:0000256" key="6">
    <source>
        <dbReference type="SAM" id="MobiDB-lite"/>
    </source>
</evidence>
<dbReference type="Pfam" id="PF07690">
    <property type="entry name" value="MFS_1"/>
    <property type="match status" value="1"/>
</dbReference>
<evidence type="ECO:0000256" key="7">
    <source>
        <dbReference type="SAM" id="Phobius"/>
    </source>
</evidence>